<dbReference type="Proteomes" id="UP001139447">
    <property type="component" value="Unassembled WGS sequence"/>
</dbReference>
<organism evidence="3 4">
    <name type="scientific">Variovorax terrae</name>
    <dbReference type="NCBI Taxonomy" id="2923278"/>
    <lineage>
        <taxon>Bacteria</taxon>
        <taxon>Pseudomonadati</taxon>
        <taxon>Pseudomonadota</taxon>
        <taxon>Betaproteobacteria</taxon>
        <taxon>Burkholderiales</taxon>
        <taxon>Comamonadaceae</taxon>
        <taxon>Variovorax</taxon>
    </lineage>
</organism>
<evidence type="ECO:0000313" key="3">
    <source>
        <dbReference type="EMBL" id="MCJ0762959.1"/>
    </source>
</evidence>
<dbReference type="Gene3D" id="3.40.190.150">
    <property type="entry name" value="Bordetella uptake gene, domain 1"/>
    <property type="match status" value="1"/>
</dbReference>
<dbReference type="AlphaFoldDB" id="A0A9X1VVU5"/>
<dbReference type="PANTHER" id="PTHR42928:SF5">
    <property type="entry name" value="BLR1237 PROTEIN"/>
    <property type="match status" value="1"/>
</dbReference>
<feature type="signal peptide" evidence="2">
    <location>
        <begin position="1"/>
        <end position="27"/>
    </location>
</feature>
<dbReference type="Gene3D" id="3.40.190.10">
    <property type="entry name" value="Periplasmic binding protein-like II"/>
    <property type="match status" value="1"/>
</dbReference>
<reference evidence="3" key="1">
    <citation type="submission" date="2022-03" db="EMBL/GenBank/DDBJ databases">
        <authorList>
            <person name="Woo C.Y."/>
        </authorList>
    </citation>
    <scope>NUCLEOTIDE SEQUENCE</scope>
    <source>
        <strain evidence="3">CYS-02</strain>
    </source>
</reference>
<comment type="similarity">
    <text evidence="1">Belongs to the UPF0065 (bug) family.</text>
</comment>
<dbReference type="PIRSF" id="PIRSF017082">
    <property type="entry name" value="YflP"/>
    <property type="match status" value="1"/>
</dbReference>
<comment type="caution">
    <text evidence="3">The sequence shown here is derived from an EMBL/GenBank/DDBJ whole genome shotgun (WGS) entry which is preliminary data.</text>
</comment>
<feature type="chain" id="PRO_5040983091" evidence="2">
    <location>
        <begin position="28"/>
        <end position="329"/>
    </location>
</feature>
<dbReference type="PANTHER" id="PTHR42928">
    <property type="entry name" value="TRICARBOXYLATE-BINDING PROTEIN"/>
    <property type="match status" value="1"/>
</dbReference>
<dbReference type="InterPro" id="IPR006311">
    <property type="entry name" value="TAT_signal"/>
</dbReference>
<dbReference type="CDD" id="cd13579">
    <property type="entry name" value="PBP2_Bug_NagM"/>
    <property type="match status" value="1"/>
</dbReference>
<keyword evidence="4" id="KW-1185">Reference proteome</keyword>
<dbReference type="Pfam" id="PF03401">
    <property type="entry name" value="TctC"/>
    <property type="match status" value="1"/>
</dbReference>
<dbReference type="PROSITE" id="PS51318">
    <property type="entry name" value="TAT"/>
    <property type="match status" value="1"/>
</dbReference>
<sequence>MKFNRRSSLAALAGAALGAAWFPQAYAQAKDYTGPIRILVGFNPGGATDVVARQIGDKLKDLLSQVVIVENKPGAGGMIATQQLKAAPADGSTVMLTIDHTHLIVPLTFKAPGYDPAADFTALAGVANYYNALVVANSLNVKNMAEYGAWLKAHPGQANYGVGAAGSVAQFSGQLLGQSLGVKMVAVPYKGGAPLVQDLLGGQIPAGIVSLTDAIEHHRAGKLRIVAVSGAARAKATPEVPTFTELGLKGLDKNPWLAFFGPRGMPPEFVDRFTKAVAAVLRQPDMNEKLAKIGNEVLYATPEQLQRDWVVSTTRHWAPVVKESGWELQ</sequence>
<accession>A0A9X1VVU5</accession>
<proteinExistence type="inferred from homology"/>
<keyword evidence="2" id="KW-0732">Signal</keyword>
<name>A0A9X1VVU5_9BURK</name>
<protein>
    <submittedName>
        <fullName evidence="3">Bug family tripartite tricarboxylate transporter substrate binding protein</fullName>
    </submittedName>
</protein>
<dbReference type="EMBL" id="JALGBI010000001">
    <property type="protein sequence ID" value="MCJ0762959.1"/>
    <property type="molecule type" value="Genomic_DNA"/>
</dbReference>
<evidence type="ECO:0000256" key="1">
    <source>
        <dbReference type="ARBA" id="ARBA00006987"/>
    </source>
</evidence>
<dbReference type="InterPro" id="IPR042100">
    <property type="entry name" value="Bug_dom1"/>
</dbReference>
<dbReference type="SUPFAM" id="SSF53850">
    <property type="entry name" value="Periplasmic binding protein-like II"/>
    <property type="match status" value="1"/>
</dbReference>
<evidence type="ECO:0000313" key="4">
    <source>
        <dbReference type="Proteomes" id="UP001139447"/>
    </source>
</evidence>
<dbReference type="RefSeq" id="WP_243305525.1">
    <property type="nucleotide sequence ID" value="NZ_JALGBI010000001.1"/>
</dbReference>
<gene>
    <name evidence="3" type="ORF">MMF98_07025</name>
</gene>
<evidence type="ECO:0000256" key="2">
    <source>
        <dbReference type="SAM" id="SignalP"/>
    </source>
</evidence>
<dbReference type="InterPro" id="IPR005064">
    <property type="entry name" value="BUG"/>
</dbReference>